<feature type="signal peptide" evidence="1">
    <location>
        <begin position="1"/>
        <end position="27"/>
    </location>
</feature>
<gene>
    <name evidence="2" type="ordered locus">AXX17_At5g47630</name>
    <name evidence="3" type="ORF">AN1_LOCUS25140</name>
</gene>
<name>A0A178UR05_ARATH</name>
<protein>
    <submittedName>
        <fullName evidence="2">LCR46</fullName>
    </submittedName>
</protein>
<dbReference type="ExpressionAtlas" id="A0A178UR05">
    <property type="expression patterns" value="baseline and differential"/>
</dbReference>
<dbReference type="EMBL" id="LUHQ01000005">
    <property type="protein sequence ID" value="OAO96466.1"/>
    <property type="molecule type" value="Genomic_DNA"/>
</dbReference>
<feature type="chain" id="PRO_5038213767" evidence="1">
    <location>
        <begin position="28"/>
        <end position="91"/>
    </location>
</feature>
<evidence type="ECO:0000313" key="5">
    <source>
        <dbReference type="Proteomes" id="UP000426265"/>
    </source>
</evidence>
<dbReference type="Proteomes" id="UP000426265">
    <property type="component" value="Unassembled WGS sequence"/>
</dbReference>
<evidence type="ECO:0000313" key="3">
    <source>
        <dbReference type="EMBL" id="VYS69755.1"/>
    </source>
</evidence>
<dbReference type="Proteomes" id="UP000078284">
    <property type="component" value="Chromosome 5"/>
</dbReference>
<dbReference type="OMA" id="GACCCKP"/>
<accession>A0A178UR05</accession>
<proteinExistence type="predicted"/>
<evidence type="ECO:0000313" key="4">
    <source>
        <dbReference type="Proteomes" id="UP000078284"/>
    </source>
</evidence>
<evidence type="ECO:0000313" key="2">
    <source>
        <dbReference type="EMBL" id="OAO96466.1"/>
    </source>
</evidence>
<reference evidence="2" key="2">
    <citation type="submission" date="2016-03" db="EMBL/GenBank/DDBJ databases">
        <title>Full-length assembly of Arabidopsis thaliana Ler reveals the complement of translocations and inversions.</title>
        <authorList>
            <person name="Zapata L."/>
            <person name="Schneeberger K."/>
            <person name="Ossowski S."/>
        </authorList>
    </citation>
    <scope>NUCLEOTIDE SEQUENCE [LARGE SCALE GENOMIC DNA]</scope>
    <source>
        <tissue evidence="2">Leaf</tissue>
    </source>
</reference>
<sequence>MATNKFLSILLLSLMAFAAILLPMISGQIITCLPGECTNPSECNAACKSNGYKGGACVSMSIGSTTGACCCKPNFKSQDSFKSNDIIINNN</sequence>
<dbReference type="EMBL" id="CACRSJ010000110">
    <property type="protein sequence ID" value="VYS69755.1"/>
    <property type="molecule type" value="Genomic_DNA"/>
</dbReference>
<reference evidence="4" key="1">
    <citation type="journal article" date="2016" name="Proc. Natl. Acad. Sci. U.S.A.">
        <title>Chromosome-level assembly of Arabidopsis thaliana Ler reveals the extent of translocation and inversion polymorphisms.</title>
        <authorList>
            <person name="Zapata L."/>
            <person name="Ding J."/>
            <person name="Willing E.M."/>
            <person name="Hartwig B."/>
            <person name="Bezdan D."/>
            <person name="Jiao W.B."/>
            <person name="Patel V."/>
            <person name="Velikkakam James G."/>
            <person name="Koornneef M."/>
            <person name="Ossowski S."/>
            <person name="Schneeberger K."/>
        </authorList>
    </citation>
    <scope>NUCLEOTIDE SEQUENCE [LARGE SCALE GENOMIC DNA]</scope>
    <source>
        <strain evidence="4">cv. Landsberg erecta</strain>
    </source>
</reference>
<keyword evidence="1" id="KW-0732">Signal</keyword>
<organism evidence="2 4">
    <name type="scientific">Arabidopsis thaliana</name>
    <name type="common">Mouse-ear cress</name>
    <dbReference type="NCBI Taxonomy" id="3702"/>
    <lineage>
        <taxon>Eukaryota</taxon>
        <taxon>Viridiplantae</taxon>
        <taxon>Streptophyta</taxon>
        <taxon>Embryophyta</taxon>
        <taxon>Tracheophyta</taxon>
        <taxon>Spermatophyta</taxon>
        <taxon>Magnoliopsida</taxon>
        <taxon>eudicotyledons</taxon>
        <taxon>Gunneridae</taxon>
        <taxon>Pentapetalae</taxon>
        <taxon>rosids</taxon>
        <taxon>malvids</taxon>
        <taxon>Brassicales</taxon>
        <taxon>Brassicaceae</taxon>
        <taxon>Camelineae</taxon>
        <taxon>Arabidopsis</taxon>
    </lineage>
</organism>
<reference evidence="3 5" key="3">
    <citation type="submission" date="2019-11" db="EMBL/GenBank/DDBJ databases">
        <authorList>
            <person name="Jiao W.-B."/>
            <person name="Schneeberger K."/>
        </authorList>
    </citation>
    <scope>NUCLEOTIDE SEQUENCE [LARGE SCALE GENOMIC DNA]</scope>
    <source>
        <strain evidence="5">cv. An-1</strain>
    </source>
</reference>
<evidence type="ECO:0000256" key="1">
    <source>
        <dbReference type="SAM" id="SignalP"/>
    </source>
</evidence>
<dbReference type="AlphaFoldDB" id="A0A178UR05"/>
<dbReference type="KEGG" id="ath:AT5G48945"/>